<protein>
    <submittedName>
        <fullName evidence="1">Acyl-CoA N-acyltransferases super family protein</fullName>
    </submittedName>
</protein>
<keyword evidence="1" id="KW-0012">Acyltransferase</keyword>
<evidence type="ECO:0000313" key="1">
    <source>
        <dbReference type="EMBL" id="GER54057.1"/>
    </source>
</evidence>
<dbReference type="OrthoDB" id="423598at2759"/>
<organism evidence="1 2">
    <name type="scientific">Striga asiatica</name>
    <name type="common">Asiatic witchweed</name>
    <name type="synonym">Buchnera asiatica</name>
    <dbReference type="NCBI Taxonomy" id="4170"/>
    <lineage>
        <taxon>Eukaryota</taxon>
        <taxon>Viridiplantae</taxon>
        <taxon>Streptophyta</taxon>
        <taxon>Embryophyta</taxon>
        <taxon>Tracheophyta</taxon>
        <taxon>Spermatophyta</taxon>
        <taxon>Magnoliopsida</taxon>
        <taxon>eudicotyledons</taxon>
        <taxon>Gunneridae</taxon>
        <taxon>Pentapetalae</taxon>
        <taxon>asterids</taxon>
        <taxon>lamiids</taxon>
        <taxon>Lamiales</taxon>
        <taxon>Orobanchaceae</taxon>
        <taxon>Buchnereae</taxon>
        <taxon>Striga</taxon>
    </lineage>
</organism>
<accession>A0A5A7RBQ9</accession>
<keyword evidence="2" id="KW-1185">Reference proteome</keyword>
<dbReference type="GO" id="GO:0016746">
    <property type="term" value="F:acyltransferase activity"/>
    <property type="evidence" value="ECO:0007669"/>
    <property type="project" value="UniProtKB-KW"/>
</dbReference>
<sequence length="154" mass="17047">MYQNFIFNTKIFQKPFYCAVAFLSAKHSEVRHKVGGIGPCVISDWVSQMVIQVLNWALSSDNGLHKEAKHGEHSQPPILELLNLQLGKGLRVISQAQRVESPTRVDLVQALSKWASSDSVPFNKAHENNLGGPNSQDALGMDQVRVAQIVEPAF</sequence>
<gene>
    <name evidence="1" type="ORF">STAS_31612</name>
</gene>
<name>A0A5A7RBQ9_STRAF</name>
<evidence type="ECO:0000313" key="2">
    <source>
        <dbReference type="Proteomes" id="UP000325081"/>
    </source>
</evidence>
<dbReference type="AlphaFoldDB" id="A0A5A7RBQ9"/>
<comment type="caution">
    <text evidence="1">The sequence shown here is derived from an EMBL/GenBank/DDBJ whole genome shotgun (WGS) entry which is preliminary data.</text>
</comment>
<dbReference type="EMBL" id="BKCP01010848">
    <property type="protein sequence ID" value="GER54057.1"/>
    <property type="molecule type" value="Genomic_DNA"/>
</dbReference>
<proteinExistence type="predicted"/>
<reference evidence="2" key="1">
    <citation type="journal article" date="2019" name="Curr. Biol.">
        <title>Genome Sequence of Striga asiatica Provides Insight into the Evolution of Plant Parasitism.</title>
        <authorList>
            <person name="Yoshida S."/>
            <person name="Kim S."/>
            <person name="Wafula E.K."/>
            <person name="Tanskanen J."/>
            <person name="Kim Y.M."/>
            <person name="Honaas L."/>
            <person name="Yang Z."/>
            <person name="Spallek T."/>
            <person name="Conn C.E."/>
            <person name="Ichihashi Y."/>
            <person name="Cheong K."/>
            <person name="Cui S."/>
            <person name="Der J.P."/>
            <person name="Gundlach H."/>
            <person name="Jiao Y."/>
            <person name="Hori C."/>
            <person name="Ishida J.K."/>
            <person name="Kasahara H."/>
            <person name="Kiba T."/>
            <person name="Kim M.S."/>
            <person name="Koo N."/>
            <person name="Laohavisit A."/>
            <person name="Lee Y.H."/>
            <person name="Lumba S."/>
            <person name="McCourt P."/>
            <person name="Mortimer J.C."/>
            <person name="Mutuku J.M."/>
            <person name="Nomura T."/>
            <person name="Sasaki-Sekimoto Y."/>
            <person name="Seto Y."/>
            <person name="Wang Y."/>
            <person name="Wakatake T."/>
            <person name="Sakakibara H."/>
            <person name="Demura T."/>
            <person name="Yamaguchi S."/>
            <person name="Yoneyama K."/>
            <person name="Manabe R.I."/>
            <person name="Nelson D.C."/>
            <person name="Schulman A.H."/>
            <person name="Timko M.P."/>
            <person name="dePamphilis C.W."/>
            <person name="Choi D."/>
            <person name="Shirasu K."/>
        </authorList>
    </citation>
    <scope>NUCLEOTIDE SEQUENCE [LARGE SCALE GENOMIC DNA]</scope>
    <source>
        <strain evidence="2">cv. UVA1</strain>
    </source>
</reference>
<dbReference type="Proteomes" id="UP000325081">
    <property type="component" value="Unassembled WGS sequence"/>
</dbReference>
<keyword evidence="1" id="KW-0808">Transferase</keyword>